<reference evidence="3" key="2">
    <citation type="submission" date="2015-01" db="EMBL/GenBank/DDBJ databases">
        <title>Evolutionary Origins and Diversification of the Mycorrhizal Mutualists.</title>
        <authorList>
            <consortium name="DOE Joint Genome Institute"/>
            <consortium name="Mycorrhizal Genomics Consortium"/>
            <person name="Kohler A."/>
            <person name="Kuo A."/>
            <person name="Nagy L.G."/>
            <person name="Floudas D."/>
            <person name="Copeland A."/>
            <person name="Barry K.W."/>
            <person name="Cichocki N."/>
            <person name="Veneault-Fourrey C."/>
            <person name="LaButti K."/>
            <person name="Lindquist E.A."/>
            <person name="Lipzen A."/>
            <person name="Lundell T."/>
            <person name="Morin E."/>
            <person name="Murat C."/>
            <person name="Riley R."/>
            <person name="Ohm R."/>
            <person name="Sun H."/>
            <person name="Tunlid A."/>
            <person name="Henrissat B."/>
            <person name="Grigoriev I.V."/>
            <person name="Hibbett D.S."/>
            <person name="Martin F."/>
        </authorList>
    </citation>
    <scope>NUCLEOTIDE SEQUENCE [LARGE SCALE GENOMIC DNA]</scope>
    <source>
        <strain evidence="3">Ve08.2h10</strain>
    </source>
</reference>
<organism evidence="2 3">
    <name type="scientific">Paxillus rubicundulus Ve08.2h10</name>
    <dbReference type="NCBI Taxonomy" id="930991"/>
    <lineage>
        <taxon>Eukaryota</taxon>
        <taxon>Fungi</taxon>
        <taxon>Dikarya</taxon>
        <taxon>Basidiomycota</taxon>
        <taxon>Agaricomycotina</taxon>
        <taxon>Agaricomycetes</taxon>
        <taxon>Agaricomycetidae</taxon>
        <taxon>Boletales</taxon>
        <taxon>Paxilineae</taxon>
        <taxon>Paxillaceae</taxon>
        <taxon>Paxillus</taxon>
    </lineage>
</organism>
<reference evidence="2 3" key="1">
    <citation type="submission" date="2014-04" db="EMBL/GenBank/DDBJ databases">
        <authorList>
            <consortium name="DOE Joint Genome Institute"/>
            <person name="Kuo A."/>
            <person name="Kohler A."/>
            <person name="Jargeat P."/>
            <person name="Nagy L.G."/>
            <person name="Floudas D."/>
            <person name="Copeland A."/>
            <person name="Barry K.W."/>
            <person name="Cichocki N."/>
            <person name="Veneault-Fourrey C."/>
            <person name="LaButti K."/>
            <person name="Lindquist E.A."/>
            <person name="Lipzen A."/>
            <person name="Lundell T."/>
            <person name="Morin E."/>
            <person name="Murat C."/>
            <person name="Sun H."/>
            <person name="Tunlid A."/>
            <person name="Henrissat B."/>
            <person name="Grigoriev I.V."/>
            <person name="Hibbett D.S."/>
            <person name="Martin F."/>
            <person name="Nordberg H.P."/>
            <person name="Cantor M.N."/>
            <person name="Hua S.X."/>
        </authorList>
    </citation>
    <scope>NUCLEOTIDE SEQUENCE [LARGE SCALE GENOMIC DNA]</scope>
    <source>
        <strain evidence="2 3">Ve08.2h10</strain>
    </source>
</reference>
<dbReference type="OrthoDB" id="2639189at2759"/>
<name>A0A0D0D0Z0_9AGAM</name>
<dbReference type="STRING" id="930991.A0A0D0D0Z0"/>
<dbReference type="InParanoid" id="A0A0D0D0Z0"/>
<dbReference type="Pfam" id="PF18721">
    <property type="entry name" value="CxC6"/>
    <property type="match status" value="1"/>
</dbReference>
<dbReference type="AlphaFoldDB" id="A0A0D0D0Z0"/>
<feature type="domain" description="CxC6 like cysteine cluster associated with KDZ" evidence="1">
    <location>
        <begin position="71"/>
        <end position="130"/>
    </location>
</feature>
<dbReference type="HOGENOM" id="CLU_004966_1_0_1"/>
<accession>A0A0D0D0Z0</accession>
<sequence>MKNCARLYNLCLGMGITAPSSHPVSFELNSEVLFYSCCLKTECNHIPLNVSHGGNQNVCFRAAMQACNCHWFIPVVCFFGCQIPLANNKHWFCPEDRSTQEGLCAIAKCNVPVVKGQCTCSSPEHQQVEDVYHLWCQSQFQLQNQLERAQLAFPDDSIAQDVDIADIIDLSNTEEEFELDIEGGVHPSELIVAPCSVIRYQTTYYSAEGVASVTNAYTHDQDLKLTHIFYDNNCHLAKHVKSDPYFKGIGLSVDLKGENGQGWYLNSSITEQTNTWLGGFHSICWEMLVDKFNFLLDELIMQCNHCTLEKLERDGHIPNYWLVLHKFNTITT</sequence>
<gene>
    <name evidence="2" type="ORF">PAXRUDRAFT_36817</name>
</gene>
<keyword evidence="3" id="KW-1185">Reference proteome</keyword>
<dbReference type="EMBL" id="KN827079">
    <property type="protein sequence ID" value="KIK77226.1"/>
    <property type="molecule type" value="Genomic_DNA"/>
</dbReference>
<proteinExistence type="predicted"/>
<protein>
    <recommendedName>
        <fullName evidence="1">CxC6 like cysteine cluster associated with KDZ domain-containing protein</fullName>
    </recommendedName>
</protein>
<evidence type="ECO:0000259" key="1">
    <source>
        <dbReference type="Pfam" id="PF18721"/>
    </source>
</evidence>
<dbReference type="InterPro" id="IPR040898">
    <property type="entry name" value="CxC6"/>
</dbReference>
<evidence type="ECO:0000313" key="3">
    <source>
        <dbReference type="Proteomes" id="UP000054538"/>
    </source>
</evidence>
<evidence type="ECO:0000313" key="2">
    <source>
        <dbReference type="EMBL" id="KIK77226.1"/>
    </source>
</evidence>
<dbReference type="Proteomes" id="UP000054538">
    <property type="component" value="Unassembled WGS sequence"/>
</dbReference>